<dbReference type="AlphaFoldDB" id="A0A1W1WY43"/>
<protein>
    <submittedName>
        <fullName evidence="3">Uncharacterized protein</fullName>
    </submittedName>
</protein>
<feature type="transmembrane region" description="Helical" evidence="2">
    <location>
        <begin position="45"/>
        <end position="63"/>
    </location>
</feature>
<sequence>MFTKLLLVRVVLPLAILLVGLKLLRHPWLVRLKEKIRFDIWVKRILLVLLVLAGLAYGADKLIDWIGPDKEELTIQRQGGRESSLPPPIHGRPFGRP</sequence>
<accession>A0A1W1WY43</accession>
<name>A0A1W1WY43_9BACT</name>
<keyword evidence="2" id="KW-0472">Membrane</keyword>
<dbReference type="EMBL" id="FWXF01000001">
    <property type="protein sequence ID" value="SMC16649.1"/>
    <property type="molecule type" value="Genomic_DNA"/>
</dbReference>
<dbReference type="OrthoDB" id="5524040at2"/>
<organism evidence="3 4">
    <name type="scientific">Desulfacinum hydrothermale DSM 13146</name>
    <dbReference type="NCBI Taxonomy" id="1121390"/>
    <lineage>
        <taxon>Bacteria</taxon>
        <taxon>Pseudomonadati</taxon>
        <taxon>Thermodesulfobacteriota</taxon>
        <taxon>Syntrophobacteria</taxon>
        <taxon>Syntrophobacterales</taxon>
        <taxon>Syntrophobacteraceae</taxon>
        <taxon>Desulfacinum</taxon>
    </lineage>
</organism>
<evidence type="ECO:0000256" key="2">
    <source>
        <dbReference type="SAM" id="Phobius"/>
    </source>
</evidence>
<reference evidence="3 4" key="1">
    <citation type="submission" date="2017-04" db="EMBL/GenBank/DDBJ databases">
        <authorList>
            <person name="Afonso C.L."/>
            <person name="Miller P.J."/>
            <person name="Scott M.A."/>
            <person name="Spackman E."/>
            <person name="Goraichik I."/>
            <person name="Dimitrov K.M."/>
            <person name="Suarez D.L."/>
            <person name="Swayne D.E."/>
        </authorList>
    </citation>
    <scope>NUCLEOTIDE SEQUENCE [LARGE SCALE GENOMIC DNA]</scope>
    <source>
        <strain evidence="3 4">DSM 13146</strain>
    </source>
</reference>
<feature type="compositionally biased region" description="Pro residues" evidence="1">
    <location>
        <begin position="85"/>
        <end position="97"/>
    </location>
</feature>
<keyword evidence="2" id="KW-0812">Transmembrane</keyword>
<feature type="transmembrane region" description="Helical" evidence="2">
    <location>
        <begin position="6"/>
        <end position="24"/>
    </location>
</feature>
<keyword evidence="2" id="KW-1133">Transmembrane helix</keyword>
<dbReference type="RefSeq" id="WP_084055613.1">
    <property type="nucleotide sequence ID" value="NZ_FWXF01000001.1"/>
</dbReference>
<gene>
    <name evidence="3" type="ORF">SAMN02746041_00130</name>
</gene>
<evidence type="ECO:0000313" key="3">
    <source>
        <dbReference type="EMBL" id="SMC16649.1"/>
    </source>
</evidence>
<evidence type="ECO:0000256" key="1">
    <source>
        <dbReference type="SAM" id="MobiDB-lite"/>
    </source>
</evidence>
<evidence type="ECO:0000313" key="4">
    <source>
        <dbReference type="Proteomes" id="UP000192783"/>
    </source>
</evidence>
<feature type="region of interest" description="Disordered" evidence="1">
    <location>
        <begin position="77"/>
        <end position="97"/>
    </location>
</feature>
<proteinExistence type="predicted"/>
<keyword evidence="4" id="KW-1185">Reference proteome</keyword>
<dbReference type="Proteomes" id="UP000192783">
    <property type="component" value="Unassembled WGS sequence"/>
</dbReference>